<dbReference type="InterPro" id="IPR000485">
    <property type="entry name" value="AsnC-type_HTH_dom"/>
</dbReference>
<dbReference type="AlphaFoldDB" id="A0AAJ6B3N3"/>
<evidence type="ECO:0000256" key="3">
    <source>
        <dbReference type="ARBA" id="ARBA00023163"/>
    </source>
</evidence>
<name>A0AAJ6B3N3_9MICO</name>
<dbReference type="InterPro" id="IPR000524">
    <property type="entry name" value="Tscrpt_reg_HTH_GntR"/>
</dbReference>
<reference evidence="5" key="1">
    <citation type="submission" date="2023-03" db="EMBL/GenBank/DDBJ databases">
        <title>Andean soil-derived lignocellulolytic bacterial consortium as a source of novel taxa and putative plastic-active enzymes.</title>
        <authorList>
            <person name="Diaz-Garcia L."/>
            <person name="Chuvochina M."/>
            <person name="Feuerriegel G."/>
            <person name="Bunk B."/>
            <person name="Sproer C."/>
            <person name="Streit W.R."/>
            <person name="Rodriguez L.M."/>
            <person name="Overmann J."/>
            <person name="Jimenez D.J."/>
        </authorList>
    </citation>
    <scope>NUCLEOTIDE SEQUENCE</scope>
    <source>
        <strain evidence="5">MAG 4610</strain>
    </source>
</reference>
<dbReference type="PANTHER" id="PTHR43537:SF52">
    <property type="entry name" value="FATTY ACID METABOLISM REGULATOR PROTEIN"/>
    <property type="match status" value="1"/>
</dbReference>
<dbReference type="Pfam" id="PF00392">
    <property type="entry name" value="GntR"/>
    <property type="match status" value="1"/>
</dbReference>
<keyword evidence="2" id="KW-0238">DNA-binding</keyword>
<dbReference type="Gene3D" id="1.20.120.530">
    <property type="entry name" value="GntR ligand-binding domain-like"/>
    <property type="match status" value="1"/>
</dbReference>
<protein>
    <submittedName>
        <fullName evidence="5">GntR family transcriptional regulator</fullName>
    </submittedName>
</protein>
<dbReference type="Pfam" id="PF07729">
    <property type="entry name" value="FCD"/>
    <property type="match status" value="1"/>
</dbReference>
<proteinExistence type="predicted"/>
<sequence length="213" mass="23155">MTEPLPPLAISSGAILSDEVYTTIGAAILEGRLRPGERLRDVDLAAQLGISRTPVREALQRLERFGLVEVAVGRYTRVSEPDDRLRADTAAVTVSFLGSALRLSLAVCSDDELDGILDAADHVIAAAHAGDRLRLFDASVTMFEGVTRATANSVFIGIMRETALSIQRNLRGWDPFLDAPLSHPEEYTTLRDRIAARDGAGAELTLRRLHHMA</sequence>
<dbReference type="Gene3D" id="1.10.10.10">
    <property type="entry name" value="Winged helix-like DNA-binding domain superfamily/Winged helix DNA-binding domain"/>
    <property type="match status" value="1"/>
</dbReference>
<gene>
    <name evidence="5" type="ORF">P0Y48_12270</name>
</gene>
<dbReference type="SMART" id="SM00345">
    <property type="entry name" value="HTH_GNTR"/>
    <property type="match status" value="1"/>
</dbReference>
<evidence type="ECO:0000313" key="6">
    <source>
        <dbReference type="Proteomes" id="UP001213972"/>
    </source>
</evidence>
<dbReference type="PANTHER" id="PTHR43537">
    <property type="entry name" value="TRANSCRIPTIONAL REGULATOR, GNTR FAMILY"/>
    <property type="match status" value="1"/>
</dbReference>
<dbReference type="GO" id="GO:0043565">
    <property type="term" value="F:sequence-specific DNA binding"/>
    <property type="evidence" value="ECO:0007669"/>
    <property type="project" value="InterPro"/>
</dbReference>
<dbReference type="GO" id="GO:0003700">
    <property type="term" value="F:DNA-binding transcription factor activity"/>
    <property type="evidence" value="ECO:0007669"/>
    <property type="project" value="InterPro"/>
</dbReference>
<dbReference type="SUPFAM" id="SSF48008">
    <property type="entry name" value="GntR ligand-binding domain-like"/>
    <property type="match status" value="1"/>
</dbReference>
<feature type="domain" description="HTH gntR-type" evidence="4">
    <location>
        <begin position="14"/>
        <end position="81"/>
    </location>
</feature>
<dbReference type="PRINTS" id="PR00033">
    <property type="entry name" value="HTHASNC"/>
</dbReference>
<dbReference type="CDD" id="cd07377">
    <property type="entry name" value="WHTH_GntR"/>
    <property type="match status" value="1"/>
</dbReference>
<evidence type="ECO:0000313" key="5">
    <source>
        <dbReference type="EMBL" id="WEK13219.1"/>
    </source>
</evidence>
<keyword evidence="3" id="KW-0804">Transcription</keyword>
<organism evidence="5 6">
    <name type="scientific">Candidatus Microbacterium phytovorans</name>
    <dbReference type="NCBI Taxonomy" id="3121374"/>
    <lineage>
        <taxon>Bacteria</taxon>
        <taxon>Bacillati</taxon>
        <taxon>Actinomycetota</taxon>
        <taxon>Actinomycetes</taxon>
        <taxon>Micrococcales</taxon>
        <taxon>Microbacteriaceae</taxon>
        <taxon>Microbacterium</taxon>
    </lineage>
</organism>
<dbReference type="SUPFAM" id="SSF46785">
    <property type="entry name" value="Winged helix' DNA-binding domain"/>
    <property type="match status" value="1"/>
</dbReference>
<dbReference type="Proteomes" id="UP001213972">
    <property type="component" value="Chromosome"/>
</dbReference>
<dbReference type="EMBL" id="CP119321">
    <property type="protein sequence ID" value="WEK13219.1"/>
    <property type="molecule type" value="Genomic_DNA"/>
</dbReference>
<dbReference type="PRINTS" id="PR00035">
    <property type="entry name" value="HTHGNTR"/>
</dbReference>
<keyword evidence="1" id="KW-0805">Transcription regulation</keyword>
<dbReference type="PROSITE" id="PS50949">
    <property type="entry name" value="HTH_GNTR"/>
    <property type="match status" value="1"/>
</dbReference>
<evidence type="ECO:0000259" key="4">
    <source>
        <dbReference type="PROSITE" id="PS50949"/>
    </source>
</evidence>
<evidence type="ECO:0000256" key="1">
    <source>
        <dbReference type="ARBA" id="ARBA00023015"/>
    </source>
</evidence>
<accession>A0AAJ6B3N3</accession>
<evidence type="ECO:0000256" key="2">
    <source>
        <dbReference type="ARBA" id="ARBA00023125"/>
    </source>
</evidence>
<dbReference type="InterPro" id="IPR036388">
    <property type="entry name" value="WH-like_DNA-bd_sf"/>
</dbReference>
<dbReference type="InterPro" id="IPR008920">
    <property type="entry name" value="TF_FadR/GntR_C"/>
</dbReference>
<dbReference type="InterPro" id="IPR011711">
    <property type="entry name" value="GntR_C"/>
</dbReference>
<dbReference type="InterPro" id="IPR036390">
    <property type="entry name" value="WH_DNA-bd_sf"/>
</dbReference>